<dbReference type="Pfam" id="PF01330">
    <property type="entry name" value="RuvA_N"/>
    <property type="match status" value="1"/>
</dbReference>
<feature type="domain" description="Helix-hairpin-helix DNA-binding motif class 1" evidence="7">
    <location>
        <begin position="107"/>
        <end position="126"/>
    </location>
</feature>
<dbReference type="RefSeq" id="WP_115569342.1">
    <property type="nucleotide sequence ID" value="NZ_NXLV01000004.1"/>
</dbReference>
<keyword evidence="3 6" id="KW-0238">DNA-binding</keyword>
<evidence type="ECO:0000256" key="6">
    <source>
        <dbReference type="HAMAP-Rule" id="MF_00031"/>
    </source>
</evidence>
<dbReference type="Pfam" id="PF14520">
    <property type="entry name" value="HHH_5"/>
    <property type="match status" value="1"/>
</dbReference>
<dbReference type="Gene3D" id="2.40.50.140">
    <property type="entry name" value="Nucleic acid-binding proteins"/>
    <property type="match status" value="1"/>
</dbReference>
<comment type="caution">
    <text evidence="6">Lacks conserved residue(s) required for the propagation of feature annotation.</text>
</comment>
<dbReference type="GO" id="GO:0005737">
    <property type="term" value="C:cytoplasm"/>
    <property type="evidence" value="ECO:0007669"/>
    <property type="project" value="UniProtKB-SubCell"/>
</dbReference>
<comment type="caution">
    <text evidence="8">The sequence shown here is derived from an EMBL/GenBank/DDBJ whole genome shotgun (WGS) entry which is preliminary data.</text>
</comment>
<dbReference type="InterPro" id="IPR010994">
    <property type="entry name" value="RuvA_2-like"/>
</dbReference>
<keyword evidence="9" id="KW-1185">Reference proteome</keyword>
<evidence type="ECO:0000313" key="8">
    <source>
        <dbReference type="EMBL" id="RDU71196.1"/>
    </source>
</evidence>
<comment type="function">
    <text evidence="6">The RuvA-RuvB-RuvC complex processes Holliday junction (HJ) DNA during genetic recombination and DNA repair, while the RuvA-RuvB complex plays an important role in the rescue of blocked DNA replication forks via replication fork reversal (RFR). RuvA specifically binds to HJ cruciform DNA, conferring on it an open structure. The RuvB hexamer acts as an ATP-dependent pump, pulling dsDNA into and through the RuvAB complex. HJ branch migration allows RuvC to scan DNA until it finds its consensus sequence, where it cleaves and resolves the cruciform DNA.</text>
</comment>
<dbReference type="AlphaFoldDB" id="A0A3D8J1W6"/>
<protein>
    <recommendedName>
        <fullName evidence="6">Holliday junction branch migration complex subunit RuvA</fullName>
    </recommendedName>
</protein>
<evidence type="ECO:0000256" key="4">
    <source>
        <dbReference type="ARBA" id="ARBA00023172"/>
    </source>
</evidence>
<reference evidence="8 9" key="1">
    <citation type="submission" date="2018-04" db="EMBL/GenBank/DDBJ databases">
        <title>Novel Campyloabacter and Helicobacter Species and Strains.</title>
        <authorList>
            <person name="Mannion A.J."/>
            <person name="Shen Z."/>
            <person name="Fox J.G."/>
        </authorList>
    </citation>
    <scope>NUCLEOTIDE SEQUENCE [LARGE SCALE GENOMIC DNA]</scope>
    <source>
        <strain evidence="8 9">MIT 04-9366</strain>
    </source>
</reference>
<proteinExistence type="inferred from homology"/>
<dbReference type="GO" id="GO:0048476">
    <property type="term" value="C:Holliday junction resolvase complex"/>
    <property type="evidence" value="ECO:0007669"/>
    <property type="project" value="UniProtKB-UniRule"/>
</dbReference>
<keyword evidence="1 6" id="KW-0963">Cytoplasm</keyword>
<comment type="similarity">
    <text evidence="6">Belongs to the RuvA family.</text>
</comment>
<dbReference type="InterPro" id="IPR000085">
    <property type="entry name" value="RuvA"/>
</dbReference>
<dbReference type="EMBL" id="NXLV01000004">
    <property type="protein sequence ID" value="RDU71196.1"/>
    <property type="molecule type" value="Genomic_DNA"/>
</dbReference>
<organism evidence="8 9">
    <name type="scientific">Helicobacter brantae</name>
    <dbReference type="NCBI Taxonomy" id="375927"/>
    <lineage>
        <taxon>Bacteria</taxon>
        <taxon>Pseudomonadati</taxon>
        <taxon>Campylobacterota</taxon>
        <taxon>Epsilonproteobacteria</taxon>
        <taxon>Campylobacterales</taxon>
        <taxon>Helicobacteraceae</taxon>
        <taxon>Helicobacter</taxon>
    </lineage>
</organism>
<dbReference type="SMART" id="SM00278">
    <property type="entry name" value="HhH1"/>
    <property type="match status" value="2"/>
</dbReference>
<dbReference type="GO" id="GO:0005524">
    <property type="term" value="F:ATP binding"/>
    <property type="evidence" value="ECO:0007669"/>
    <property type="project" value="InterPro"/>
</dbReference>
<dbReference type="InterPro" id="IPR012340">
    <property type="entry name" value="NA-bd_OB-fold"/>
</dbReference>
<name>A0A3D8J1W6_9HELI</name>
<evidence type="ECO:0000259" key="7">
    <source>
        <dbReference type="SMART" id="SM00278"/>
    </source>
</evidence>
<dbReference type="HAMAP" id="MF_00031">
    <property type="entry name" value="DNA_HJ_migration_RuvA"/>
    <property type="match status" value="1"/>
</dbReference>
<comment type="domain">
    <text evidence="6">Has three domains with a flexible linker between the domains II and III and assumes an 'L' shape. Domain III is highly mobile and contacts RuvB.</text>
</comment>
<keyword evidence="5 6" id="KW-0234">DNA repair</keyword>
<dbReference type="GO" id="GO:0006310">
    <property type="term" value="P:DNA recombination"/>
    <property type="evidence" value="ECO:0007669"/>
    <property type="project" value="UniProtKB-UniRule"/>
</dbReference>
<gene>
    <name evidence="6 8" type="primary">ruvA</name>
    <name evidence="8" type="ORF">CQA58_03530</name>
</gene>
<dbReference type="SUPFAM" id="SSF47781">
    <property type="entry name" value="RuvA domain 2-like"/>
    <property type="match status" value="1"/>
</dbReference>
<dbReference type="Pfam" id="PF07499">
    <property type="entry name" value="RuvA_C"/>
    <property type="match status" value="1"/>
</dbReference>
<dbReference type="CDD" id="cd14332">
    <property type="entry name" value="UBA_RuvA_C"/>
    <property type="match status" value="1"/>
</dbReference>
<dbReference type="GO" id="GO:0006281">
    <property type="term" value="P:DNA repair"/>
    <property type="evidence" value="ECO:0007669"/>
    <property type="project" value="UniProtKB-UniRule"/>
</dbReference>
<evidence type="ECO:0000313" key="9">
    <source>
        <dbReference type="Proteomes" id="UP000257045"/>
    </source>
</evidence>
<dbReference type="NCBIfam" id="TIGR00084">
    <property type="entry name" value="ruvA"/>
    <property type="match status" value="1"/>
</dbReference>
<evidence type="ECO:0000256" key="3">
    <source>
        <dbReference type="ARBA" id="ARBA00023125"/>
    </source>
</evidence>
<dbReference type="OrthoDB" id="5293449at2"/>
<dbReference type="Gene3D" id="1.10.8.10">
    <property type="entry name" value="DNA helicase RuvA subunit, C-terminal domain"/>
    <property type="match status" value="1"/>
</dbReference>
<sequence length="187" mass="20722">MIAGIRGIVEEIGIGKVLLEARGVIYDITLSLHTSSEIKKGEEIRLWITEIIREDAYLLFGFLHKEEQRIFERLIKINGVGPKVAMAILSTYTPQNFAQIVEQKNITALQKVSGVGAKGASKIMVDLAGFFDFSLEVSGDQKAKEEAILALEGLGFKKSEIEKVMKKVSAKDTAGMIKEALKYFQMI</sequence>
<dbReference type="InterPro" id="IPR036267">
    <property type="entry name" value="RuvA_C_sf"/>
</dbReference>
<dbReference type="SUPFAM" id="SSF46929">
    <property type="entry name" value="DNA helicase RuvA subunit, C-terminal domain"/>
    <property type="match status" value="1"/>
</dbReference>
<accession>A0A3D8J1W6</accession>
<comment type="subcellular location">
    <subcellularLocation>
        <location evidence="6">Cytoplasm</location>
    </subcellularLocation>
</comment>
<dbReference type="InterPro" id="IPR013849">
    <property type="entry name" value="DNA_helicase_Holl-junc_RuvA_I"/>
</dbReference>
<keyword evidence="2 6" id="KW-0227">DNA damage</keyword>
<dbReference type="InterPro" id="IPR003583">
    <property type="entry name" value="Hlx-hairpin-Hlx_DNA-bd_motif"/>
</dbReference>
<keyword evidence="4 6" id="KW-0233">DNA recombination</keyword>
<evidence type="ECO:0000256" key="1">
    <source>
        <dbReference type="ARBA" id="ARBA00022490"/>
    </source>
</evidence>
<dbReference type="GO" id="GO:0000400">
    <property type="term" value="F:four-way junction DNA binding"/>
    <property type="evidence" value="ECO:0007669"/>
    <property type="project" value="UniProtKB-UniRule"/>
</dbReference>
<evidence type="ECO:0000256" key="5">
    <source>
        <dbReference type="ARBA" id="ARBA00023204"/>
    </source>
</evidence>
<feature type="domain" description="Helix-hairpin-helix DNA-binding motif class 1" evidence="7">
    <location>
        <begin position="72"/>
        <end position="91"/>
    </location>
</feature>
<dbReference type="Gene3D" id="1.10.150.20">
    <property type="entry name" value="5' to 3' exonuclease, C-terminal subdomain"/>
    <property type="match status" value="1"/>
</dbReference>
<feature type="region of interest" description="Domain III" evidence="6">
    <location>
        <begin position="145"/>
        <end position="187"/>
    </location>
</feature>
<dbReference type="GO" id="GO:0009378">
    <property type="term" value="F:four-way junction helicase activity"/>
    <property type="evidence" value="ECO:0007669"/>
    <property type="project" value="InterPro"/>
</dbReference>
<dbReference type="Proteomes" id="UP000257045">
    <property type="component" value="Unassembled WGS sequence"/>
</dbReference>
<dbReference type="SUPFAM" id="SSF50249">
    <property type="entry name" value="Nucleic acid-binding proteins"/>
    <property type="match status" value="1"/>
</dbReference>
<comment type="subunit">
    <text evidence="6">Homotetramer. Forms an RuvA(8)-RuvB(12)-Holliday junction (HJ) complex. HJ DNA is sandwiched between 2 RuvA tetramers; dsDNA enters through RuvA and exits via RuvB. An RuvB hexamer assembles on each DNA strand where it exits the tetramer. Each RuvB hexamer is contacted by two RuvA subunits (via domain III) on 2 adjacent RuvB subunits; this complex drives branch migration. In the full resolvosome a probable DNA-RuvA(4)-RuvB(12)-RuvC(2) complex forms which resolves the HJ.</text>
</comment>
<dbReference type="GO" id="GO:0009379">
    <property type="term" value="C:Holliday junction helicase complex"/>
    <property type="evidence" value="ECO:0007669"/>
    <property type="project" value="InterPro"/>
</dbReference>
<dbReference type="InterPro" id="IPR011114">
    <property type="entry name" value="RuvA_C"/>
</dbReference>
<evidence type="ECO:0000256" key="2">
    <source>
        <dbReference type="ARBA" id="ARBA00022763"/>
    </source>
</evidence>